<keyword evidence="15" id="KW-1185">Reference proteome</keyword>
<proteinExistence type="inferred from homology"/>
<dbReference type="EMBL" id="PYGD01000001">
    <property type="protein sequence ID" value="PSK94530.1"/>
    <property type="molecule type" value="Genomic_DNA"/>
</dbReference>
<feature type="binding site" evidence="8">
    <location>
        <begin position="260"/>
        <end position="261"/>
    </location>
    <ligand>
        <name>substrate</name>
    </ligand>
</feature>
<dbReference type="InterPro" id="IPR006109">
    <property type="entry name" value="G3P_DH_NAD-dep_C"/>
</dbReference>
<gene>
    <name evidence="14" type="ORF">B0I18_101686</name>
</gene>
<dbReference type="RefSeq" id="WP_106521230.1">
    <property type="nucleotide sequence ID" value="NZ_PYGD01000001.1"/>
</dbReference>
<feature type="binding site" evidence="9">
    <location>
        <position position="139"/>
    </location>
    <ligand>
        <name>NAD(+)</name>
        <dbReference type="ChEBI" id="CHEBI:57540"/>
    </ligand>
</feature>
<dbReference type="OrthoDB" id="9812273at2"/>
<sequence>MFGIIGNGSWATALAKMLTDNGHKINWWMRNDASVAHLLRKHHNPQYLTSVNFNPDLIAPTTDLEAVIEKSDKLIICVPSAFVVQLLESLPADSFEGKTVISAIKGILPQQYVLLHDYLAGRFHISLEQYVAITGPCHAEEVAQERLSYLTFSGLNDTTTSLAAANFCTEYIRTTVNHDLWGAQYAAVLKNIYAVGAGLAHGIGYGDNFLSVYITNCYREMYRFLQIQFEQVHPSSEVPDFHTSAYLGDLLVTCYSPHSRNRSFGTLLGKGYSVKAATTEMSMVAEGYFAVEGMMKIAANLKIEMPIMEHIYTVLWQQYQPADAFAAIEQLLS</sequence>
<dbReference type="GO" id="GO:0005829">
    <property type="term" value="C:cytosol"/>
    <property type="evidence" value="ECO:0007669"/>
    <property type="project" value="TreeGrafter"/>
</dbReference>
<dbReference type="Pfam" id="PF07479">
    <property type="entry name" value="NAD_Gly3P_dh_C"/>
    <property type="match status" value="1"/>
</dbReference>
<evidence type="ECO:0000256" key="2">
    <source>
        <dbReference type="ARBA" id="ARBA00022516"/>
    </source>
</evidence>
<evidence type="ECO:0000256" key="1">
    <source>
        <dbReference type="ARBA" id="ARBA00011009"/>
    </source>
</evidence>
<dbReference type="PRINTS" id="PR00077">
    <property type="entry name" value="GPDHDRGNASE"/>
</dbReference>
<dbReference type="PIRSF" id="PIRSF000114">
    <property type="entry name" value="Glycerol-3-P_dh"/>
    <property type="match status" value="1"/>
</dbReference>
<evidence type="ECO:0000256" key="10">
    <source>
        <dbReference type="RuleBase" id="RU000437"/>
    </source>
</evidence>
<evidence type="ECO:0000256" key="5">
    <source>
        <dbReference type="ARBA" id="ARBA00023209"/>
    </source>
</evidence>
<evidence type="ECO:0000259" key="13">
    <source>
        <dbReference type="Pfam" id="PF07479"/>
    </source>
</evidence>
<dbReference type="PANTHER" id="PTHR11728">
    <property type="entry name" value="GLYCEROL-3-PHOSPHATE DEHYDROGENASE"/>
    <property type="match status" value="1"/>
</dbReference>
<dbReference type="SUPFAM" id="SSF51735">
    <property type="entry name" value="NAD(P)-binding Rossmann-fold domains"/>
    <property type="match status" value="1"/>
</dbReference>
<dbReference type="Gene3D" id="3.40.50.720">
    <property type="entry name" value="NAD(P)-binding Rossmann-like Domain"/>
    <property type="match status" value="1"/>
</dbReference>
<dbReference type="InterPro" id="IPR036291">
    <property type="entry name" value="NAD(P)-bd_dom_sf"/>
</dbReference>
<dbReference type="GO" id="GO:0005975">
    <property type="term" value="P:carbohydrate metabolic process"/>
    <property type="evidence" value="ECO:0007669"/>
    <property type="project" value="InterPro"/>
</dbReference>
<feature type="binding site" evidence="9">
    <location>
        <position position="260"/>
    </location>
    <ligand>
        <name>NAD(+)</name>
        <dbReference type="ChEBI" id="CHEBI:57540"/>
    </ligand>
</feature>
<evidence type="ECO:0000256" key="11">
    <source>
        <dbReference type="RuleBase" id="RU000439"/>
    </source>
</evidence>
<keyword evidence="9 10" id="KW-0520">NAD</keyword>
<organism evidence="14 15">
    <name type="scientific">Taibaiella chishuiensis</name>
    <dbReference type="NCBI Taxonomy" id="1434707"/>
    <lineage>
        <taxon>Bacteria</taxon>
        <taxon>Pseudomonadati</taxon>
        <taxon>Bacteroidota</taxon>
        <taxon>Chitinophagia</taxon>
        <taxon>Chitinophagales</taxon>
        <taxon>Chitinophagaceae</taxon>
        <taxon>Taibaiella</taxon>
    </lineage>
</organism>
<dbReference type="Proteomes" id="UP000240572">
    <property type="component" value="Unassembled WGS sequence"/>
</dbReference>
<evidence type="ECO:0000256" key="8">
    <source>
        <dbReference type="PIRSR" id="PIRSR000114-2"/>
    </source>
</evidence>
<dbReference type="PANTHER" id="PTHR11728:SF1">
    <property type="entry name" value="GLYCEROL-3-PHOSPHATE DEHYDROGENASE [NAD(+)] 2, CHLOROPLASTIC"/>
    <property type="match status" value="1"/>
</dbReference>
<dbReference type="Pfam" id="PF01210">
    <property type="entry name" value="NAD_Gly3P_dh_N"/>
    <property type="match status" value="1"/>
</dbReference>
<keyword evidence="5" id="KW-0594">Phospholipid biosynthesis</keyword>
<evidence type="ECO:0000256" key="9">
    <source>
        <dbReference type="PIRSR" id="PIRSR000114-3"/>
    </source>
</evidence>
<name>A0A2P8DBD1_9BACT</name>
<evidence type="ECO:0000256" key="7">
    <source>
        <dbReference type="PIRSR" id="PIRSR000114-1"/>
    </source>
</evidence>
<dbReference type="InterPro" id="IPR008927">
    <property type="entry name" value="6-PGluconate_DH-like_C_sf"/>
</dbReference>
<evidence type="ECO:0000313" key="14">
    <source>
        <dbReference type="EMBL" id="PSK94530.1"/>
    </source>
</evidence>
<evidence type="ECO:0000256" key="4">
    <source>
        <dbReference type="ARBA" id="ARBA00023098"/>
    </source>
</evidence>
<evidence type="ECO:0000313" key="15">
    <source>
        <dbReference type="Proteomes" id="UP000240572"/>
    </source>
</evidence>
<evidence type="ECO:0000256" key="3">
    <source>
        <dbReference type="ARBA" id="ARBA00023002"/>
    </source>
</evidence>
<feature type="domain" description="Glycerol-3-phosphate dehydrogenase NAD-dependent N-terminal" evidence="12">
    <location>
        <begin position="4"/>
        <end position="154"/>
    </location>
</feature>
<feature type="binding site" evidence="8">
    <location>
        <position position="105"/>
    </location>
    <ligand>
        <name>substrate</name>
    </ligand>
</feature>
<dbReference type="PROSITE" id="PS00957">
    <property type="entry name" value="NAD_G3PDH"/>
    <property type="match status" value="1"/>
</dbReference>
<dbReference type="InterPro" id="IPR006168">
    <property type="entry name" value="G3P_DH_NAD-dep"/>
</dbReference>
<comment type="caution">
    <text evidence="14">The sequence shown here is derived from an EMBL/GenBank/DDBJ whole genome shotgun (WGS) entry which is preliminary data.</text>
</comment>
<feature type="domain" description="Glycerol-3-phosphate dehydrogenase NAD-dependent C-terminal" evidence="13">
    <location>
        <begin position="179"/>
        <end position="325"/>
    </location>
</feature>
<evidence type="ECO:0000259" key="12">
    <source>
        <dbReference type="Pfam" id="PF01210"/>
    </source>
</evidence>
<comment type="similarity">
    <text evidence="1 10">Belongs to the NAD-dependent glycerol-3-phosphate dehydrogenase family.</text>
</comment>
<keyword evidence="6" id="KW-1208">Phospholipid metabolism</keyword>
<dbReference type="EC" id="1.1.1.94" evidence="11"/>
<comment type="catalytic activity">
    <reaction evidence="11">
        <text>sn-glycerol 3-phosphate + NADP(+) = dihydroxyacetone phosphate + NADPH + H(+)</text>
        <dbReference type="Rhea" id="RHEA:11096"/>
        <dbReference type="ChEBI" id="CHEBI:15378"/>
        <dbReference type="ChEBI" id="CHEBI:57597"/>
        <dbReference type="ChEBI" id="CHEBI:57642"/>
        <dbReference type="ChEBI" id="CHEBI:57783"/>
        <dbReference type="ChEBI" id="CHEBI:58349"/>
        <dbReference type="EC" id="1.1.1.94"/>
    </reaction>
</comment>
<feature type="active site" description="Proton acceptor" evidence="7">
    <location>
        <position position="190"/>
    </location>
</feature>
<dbReference type="GO" id="GO:0141153">
    <property type="term" value="F:glycerol-3-phosphate dehydrogenase (NADP+) activity"/>
    <property type="evidence" value="ECO:0007669"/>
    <property type="project" value="RHEA"/>
</dbReference>
<dbReference type="Gene3D" id="1.10.1040.10">
    <property type="entry name" value="N-(1-d-carboxylethyl)-l-norvaline Dehydrogenase, domain 2"/>
    <property type="match status" value="1"/>
</dbReference>
<reference evidence="14 15" key="1">
    <citation type="submission" date="2018-03" db="EMBL/GenBank/DDBJ databases">
        <title>Genomic Encyclopedia of Type Strains, Phase III (KMG-III): the genomes of soil and plant-associated and newly described type strains.</title>
        <authorList>
            <person name="Whitman W."/>
        </authorList>
    </citation>
    <scope>NUCLEOTIDE SEQUENCE [LARGE SCALE GENOMIC DNA]</scope>
    <source>
        <strain evidence="14 15">CGMCC 1.12700</strain>
    </source>
</reference>
<dbReference type="SUPFAM" id="SSF48179">
    <property type="entry name" value="6-phosphogluconate dehydrogenase C-terminal domain-like"/>
    <property type="match status" value="1"/>
</dbReference>
<protein>
    <recommendedName>
        <fullName evidence="11">Glycerol-3-phosphate dehydrogenase</fullName>
        <ecNumber evidence="11">1.1.1.94</ecNumber>
    </recommendedName>
</protein>
<keyword evidence="3 10" id="KW-0560">Oxidoreductase</keyword>
<dbReference type="GO" id="GO:0051287">
    <property type="term" value="F:NAD binding"/>
    <property type="evidence" value="ECO:0007669"/>
    <property type="project" value="InterPro"/>
</dbReference>
<dbReference type="GO" id="GO:0008654">
    <property type="term" value="P:phospholipid biosynthetic process"/>
    <property type="evidence" value="ECO:0007669"/>
    <property type="project" value="UniProtKB-KW"/>
</dbReference>
<dbReference type="AlphaFoldDB" id="A0A2P8DBD1"/>
<dbReference type="InterPro" id="IPR013328">
    <property type="entry name" value="6PGD_dom2"/>
</dbReference>
<evidence type="ECO:0000256" key="6">
    <source>
        <dbReference type="ARBA" id="ARBA00023264"/>
    </source>
</evidence>
<dbReference type="InterPro" id="IPR011128">
    <property type="entry name" value="G3P_DH_NAD-dep_N"/>
</dbReference>
<keyword evidence="2" id="KW-0444">Lipid biosynthesis</keyword>
<keyword evidence="4" id="KW-0443">Lipid metabolism</keyword>
<accession>A0A2P8DBD1</accession>
<feature type="binding site" evidence="9">
    <location>
        <position position="82"/>
    </location>
    <ligand>
        <name>NAD(+)</name>
        <dbReference type="ChEBI" id="CHEBI:57540"/>
    </ligand>
</feature>
<dbReference type="GO" id="GO:0046168">
    <property type="term" value="P:glycerol-3-phosphate catabolic process"/>
    <property type="evidence" value="ECO:0007669"/>
    <property type="project" value="InterPro"/>
</dbReference>